<evidence type="ECO:0000313" key="12">
    <source>
        <dbReference type="RefSeq" id="XP_023567504.1"/>
    </source>
</evidence>
<reference evidence="11 12" key="1">
    <citation type="submission" date="2025-04" db="UniProtKB">
        <authorList>
            <consortium name="RefSeq"/>
        </authorList>
    </citation>
    <scope>IDENTIFICATION</scope>
</reference>
<dbReference type="RefSeq" id="XP_023567508.1">
    <property type="nucleotide sequence ID" value="XM_023711740.1"/>
</dbReference>
<evidence type="ECO:0000313" key="11">
    <source>
        <dbReference type="RefSeq" id="XP_023567503.1"/>
    </source>
</evidence>
<dbReference type="CTD" id="80063"/>
<dbReference type="GeneID" id="101585275"/>
<evidence type="ECO:0000313" key="15">
    <source>
        <dbReference type="RefSeq" id="XP_023567508.1"/>
    </source>
</evidence>
<dbReference type="AlphaFoldDB" id="A0A6P6E576"/>
<dbReference type="PROSITE" id="PS50853">
    <property type="entry name" value="FN3"/>
    <property type="match status" value="1"/>
</dbReference>
<feature type="compositionally biased region" description="Polar residues" evidence="8">
    <location>
        <begin position="391"/>
        <end position="410"/>
    </location>
</feature>
<comment type="similarity">
    <text evidence="2">Belongs to the MCAF family.</text>
</comment>
<keyword evidence="6" id="KW-0804">Transcription</keyword>
<keyword evidence="5" id="KW-0010">Activator</keyword>
<dbReference type="PANTHER" id="PTHR23210:SF23">
    <property type="entry name" value="ACTIVATING TRANSCRIPTION FACTOR 7-INTERACTING PROTEIN 2"/>
    <property type="match status" value="1"/>
</dbReference>
<dbReference type="InterPro" id="IPR003961">
    <property type="entry name" value="FN3_dom"/>
</dbReference>
<dbReference type="GO" id="GO:0003712">
    <property type="term" value="F:transcription coregulator activity"/>
    <property type="evidence" value="ECO:0007669"/>
    <property type="project" value="TreeGrafter"/>
</dbReference>
<dbReference type="InterPro" id="IPR031870">
    <property type="entry name" value="ATF7IP_BD"/>
</dbReference>
<dbReference type="Proteomes" id="UP000515203">
    <property type="component" value="Unplaced"/>
</dbReference>
<keyword evidence="4" id="KW-0805">Transcription regulation</keyword>
<dbReference type="GO" id="GO:0005634">
    <property type="term" value="C:nucleus"/>
    <property type="evidence" value="ECO:0007669"/>
    <property type="project" value="UniProtKB-SubCell"/>
</dbReference>
<evidence type="ECO:0000256" key="6">
    <source>
        <dbReference type="ARBA" id="ARBA00023163"/>
    </source>
</evidence>
<accession>A0A6P6E576</accession>
<sequence length="678" mass="75681">MASPDRSKRRILKAKKTMPTSCRKQAEILNKSKTIEVLKTTVENNVPNGNQNSSTEVITRECRHPESVDSSLDSMINSAFLLKSIGFPQKLIKPVEKVVDSETRFEHIGEQLTCSFKKPRKAVDSPSQFCRQDVKEKWSTSETHFEYKANVTSSFFQNEQNSNLKSICHSPIILSDVAQNPFDDNGINKIPSSLEINSNSESHDEKQSDILSSNSCCVPAAKMPNLMNVVSSSNCAANTLKTKESSGTQHSSISDCENVDSKQQCLLNTEDNNSHNQKKMCSENKENVKHMKTSEQINENICVALERQTAMLEQVRHLIRQEICGKDFKLFDKKVKELNERLGNTQCRRKHEAVAGELFSKVAKLQRHVKAILAFQRKYLDSNTLSSNPPFKIGNSETVTLDKNGESVNSQDERMTPVNCEPTSPSEKASEKLSLLLDGVEFVSESNDDVMLISVESPNLTTPVSSNSTDSQTVSSTNSSKSPNNRNEVTAPEKKDDFVIDLTKEGLSKCNTESPAFTLESLSKPALNSKETNVVAEDATEDLDSFEHLPPLPEPSPPLPELVCKIGDTLPPQKPELKVKWVLRPMGIALTWNITKIDPRCAPVESYHLFLCYENANSKLTWKKIGKVKALPLPMACTLSEFYASNRYYFTVQSKDIFGRYGPFCDIKSVPGFCDNLT</sequence>
<keyword evidence="10" id="KW-1185">Reference proteome</keyword>
<dbReference type="RefSeq" id="XP_023567503.1">
    <property type="nucleotide sequence ID" value="XM_023711735.1"/>
</dbReference>
<dbReference type="RefSeq" id="XP_023567504.1">
    <property type="nucleotide sequence ID" value="XM_023711736.1"/>
</dbReference>
<feature type="region of interest" description="Disordered" evidence="8">
    <location>
        <begin position="459"/>
        <end position="496"/>
    </location>
</feature>
<feature type="domain" description="Fibronectin type-III" evidence="9">
    <location>
        <begin position="571"/>
        <end position="676"/>
    </location>
</feature>
<protein>
    <submittedName>
        <fullName evidence="11 12">Activating transcription factor 7-interacting protein 2 isoform X1</fullName>
    </submittedName>
</protein>
<name>A0A6P6E576_OCTDE</name>
<evidence type="ECO:0000256" key="1">
    <source>
        <dbReference type="ARBA" id="ARBA00004123"/>
    </source>
</evidence>
<organism evidence="10 12">
    <name type="scientific">Octodon degus</name>
    <name type="common">Degu</name>
    <name type="synonym">Sciurus degus</name>
    <dbReference type="NCBI Taxonomy" id="10160"/>
    <lineage>
        <taxon>Eukaryota</taxon>
        <taxon>Metazoa</taxon>
        <taxon>Chordata</taxon>
        <taxon>Craniata</taxon>
        <taxon>Vertebrata</taxon>
        <taxon>Euteleostomi</taxon>
        <taxon>Mammalia</taxon>
        <taxon>Eutheria</taxon>
        <taxon>Euarchontoglires</taxon>
        <taxon>Glires</taxon>
        <taxon>Rodentia</taxon>
        <taxon>Hystricomorpha</taxon>
        <taxon>Octodontidae</taxon>
        <taxon>Octodon</taxon>
    </lineage>
</organism>
<evidence type="ECO:0000313" key="14">
    <source>
        <dbReference type="RefSeq" id="XP_023567507.1"/>
    </source>
</evidence>
<evidence type="ECO:0000256" key="4">
    <source>
        <dbReference type="ARBA" id="ARBA00023015"/>
    </source>
</evidence>
<dbReference type="GO" id="GO:0006355">
    <property type="term" value="P:regulation of DNA-templated transcription"/>
    <property type="evidence" value="ECO:0007669"/>
    <property type="project" value="TreeGrafter"/>
</dbReference>
<evidence type="ECO:0000259" key="9">
    <source>
        <dbReference type="PROSITE" id="PS50853"/>
    </source>
</evidence>
<evidence type="ECO:0000256" key="8">
    <source>
        <dbReference type="SAM" id="MobiDB-lite"/>
    </source>
</evidence>
<dbReference type="Pfam" id="PF16788">
    <property type="entry name" value="ATF7IP_BD"/>
    <property type="match status" value="1"/>
</dbReference>
<dbReference type="GO" id="GO:0005667">
    <property type="term" value="C:transcription regulator complex"/>
    <property type="evidence" value="ECO:0007669"/>
    <property type="project" value="TreeGrafter"/>
</dbReference>
<keyword evidence="3" id="KW-0678">Repressor</keyword>
<evidence type="ECO:0000256" key="5">
    <source>
        <dbReference type="ARBA" id="ARBA00023159"/>
    </source>
</evidence>
<dbReference type="RefSeq" id="XP_023567507.1">
    <property type="nucleotide sequence ID" value="XM_023711739.1"/>
</dbReference>
<evidence type="ECO:0000256" key="2">
    <source>
        <dbReference type="ARBA" id="ARBA00010344"/>
    </source>
</evidence>
<evidence type="ECO:0000256" key="7">
    <source>
        <dbReference type="ARBA" id="ARBA00023242"/>
    </source>
</evidence>
<dbReference type="InterPro" id="IPR026085">
    <property type="entry name" value="ATF7-int"/>
</dbReference>
<gene>
    <name evidence="11 12 13 14 15" type="primary">Atf7ip2</name>
</gene>
<evidence type="ECO:0000313" key="13">
    <source>
        <dbReference type="RefSeq" id="XP_023567505.1"/>
    </source>
</evidence>
<comment type="subcellular location">
    <subcellularLocation>
        <location evidence="1">Nucleus</location>
    </subcellularLocation>
</comment>
<dbReference type="PANTHER" id="PTHR23210">
    <property type="entry name" value="ACTIVATING TRANSCRIPTION FACTOR 7 INTERACTING PROTEIN"/>
    <property type="match status" value="1"/>
</dbReference>
<proteinExistence type="inferred from homology"/>
<feature type="region of interest" description="Disordered" evidence="8">
    <location>
        <begin position="391"/>
        <end position="430"/>
    </location>
</feature>
<keyword evidence="7" id="KW-0539">Nucleus</keyword>
<dbReference type="RefSeq" id="XP_023567505.1">
    <property type="nucleotide sequence ID" value="XM_023711737.1"/>
</dbReference>
<evidence type="ECO:0000256" key="3">
    <source>
        <dbReference type="ARBA" id="ARBA00022491"/>
    </source>
</evidence>
<feature type="compositionally biased region" description="Low complexity" evidence="8">
    <location>
        <begin position="465"/>
        <end position="487"/>
    </location>
</feature>
<dbReference type="InterPro" id="IPR056565">
    <property type="entry name" value="Fn3_ATF7IP"/>
</dbReference>
<evidence type="ECO:0000313" key="10">
    <source>
        <dbReference type="Proteomes" id="UP000515203"/>
    </source>
</evidence>
<dbReference type="OrthoDB" id="2434995at2759"/>
<dbReference type="Pfam" id="PF16794">
    <property type="entry name" value="fn3_4"/>
    <property type="match status" value="1"/>
</dbReference>